<sequence>MIKAIYLERYKKPLIAFCLLIIGILLINAKLQSDFWHQTASYYQEDELAKQNFEKNKEDYSYWDETKQDNIPYKNFQEYADTNLYVYQPSSKYYNPTEIPKAADYDQHETYISSSSDYSFVLLFLIPLAGFLLFFIDAKTGFNQLLFSLPTTRKELFVKKLLYVGGPIFLTILIGQALYAVLFHQLIPAPYMNATLGQLFVSVINYFFLLFLMFSASAFVGSMVGNLVFGPLTWFVFWIFMLFVPNSIYTILEIVGLREKVMPSIPHNLFIIAVGKTGGYWWMSLLFLLLSVGFLFWAYTKYQTISLENDGNYLFNKESRWPIWLLMTSFCSLIIGTSFFSPWYSYYMNRSIGEATSIWEPISGSLLILVSVGIICYLLIFFPVIKKKLEQRRMHTKSLNI</sequence>
<evidence type="ECO:0008006" key="4">
    <source>
        <dbReference type="Google" id="ProtNLM"/>
    </source>
</evidence>
<dbReference type="AlphaFoldDB" id="R2SMC0"/>
<protein>
    <recommendedName>
        <fullName evidence="4">ABC transporter permease</fullName>
    </recommendedName>
</protein>
<dbReference type="STRING" id="160454.RV10_GL004021"/>
<keyword evidence="1" id="KW-0472">Membrane</keyword>
<feature type="transmembrane region" description="Helical" evidence="1">
    <location>
        <begin position="280"/>
        <end position="300"/>
    </location>
</feature>
<dbReference type="PATRIC" id="fig|1158607.3.peg.953"/>
<feature type="transmembrane region" description="Helical" evidence="1">
    <location>
        <begin position="161"/>
        <end position="187"/>
    </location>
</feature>
<evidence type="ECO:0000313" key="2">
    <source>
        <dbReference type="EMBL" id="EOH96300.1"/>
    </source>
</evidence>
<evidence type="ECO:0000256" key="1">
    <source>
        <dbReference type="SAM" id="Phobius"/>
    </source>
</evidence>
<dbReference type="RefSeq" id="WP_010756005.1">
    <property type="nucleotide sequence ID" value="NZ_ASWD01000007.1"/>
</dbReference>
<dbReference type="HOGENOM" id="CLU_058395_0_0_9"/>
<dbReference type="EMBL" id="AJAQ01000008">
    <property type="protein sequence ID" value="EOH96300.1"/>
    <property type="molecule type" value="Genomic_DNA"/>
</dbReference>
<name>R2SMC0_9ENTE</name>
<evidence type="ECO:0000313" key="3">
    <source>
        <dbReference type="Proteomes" id="UP000013782"/>
    </source>
</evidence>
<proteinExistence type="predicted"/>
<feature type="transmembrane region" description="Helical" evidence="1">
    <location>
        <begin position="118"/>
        <end position="136"/>
    </location>
</feature>
<organism evidence="2 3">
    <name type="scientific">Enterococcus pallens ATCC BAA-351</name>
    <dbReference type="NCBI Taxonomy" id="1158607"/>
    <lineage>
        <taxon>Bacteria</taxon>
        <taxon>Bacillati</taxon>
        <taxon>Bacillota</taxon>
        <taxon>Bacilli</taxon>
        <taxon>Lactobacillales</taxon>
        <taxon>Enterococcaceae</taxon>
        <taxon>Enterococcus</taxon>
    </lineage>
</organism>
<keyword evidence="1" id="KW-0812">Transmembrane</keyword>
<feature type="transmembrane region" description="Helical" evidence="1">
    <location>
        <begin position="364"/>
        <end position="385"/>
    </location>
</feature>
<feature type="transmembrane region" description="Helical" evidence="1">
    <location>
        <begin position="232"/>
        <end position="252"/>
    </location>
</feature>
<dbReference type="Proteomes" id="UP000013782">
    <property type="component" value="Unassembled WGS sequence"/>
</dbReference>
<gene>
    <name evidence="2" type="ORF">UAU_00950</name>
</gene>
<feature type="transmembrane region" description="Helical" evidence="1">
    <location>
        <begin position="199"/>
        <end position="220"/>
    </location>
</feature>
<feature type="transmembrane region" description="Helical" evidence="1">
    <location>
        <begin position="321"/>
        <end position="344"/>
    </location>
</feature>
<accession>R2SMC0</accession>
<keyword evidence="3" id="KW-1185">Reference proteome</keyword>
<comment type="caution">
    <text evidence="2">The sequence shown here is derived from an EMBL/GenBank/DDBJ whole genome shotgun (WGS) entry which is preliminary data.</text>
</comment>
<keyword evidence="1" id="KW-1133">Transmembrane helix</keyword>
<reference evidence="2 3" key="1">
    <citation type="submission" date="2013-02" db="EMBL/GenBank/DDBJ databases">
        <title>The Genome Sequence of Enterococcus pallens BAA-351.</title>
        <authorList>
            <consortium name="The Broad Institute Genome Sequencing Platform"/>
            <consortium name="The Broad Institute Genome Sequencing Center for Infectious Disease"/>
            <person name="Earl A.M."/>
            <person name="Gilmore M.S."/>
            <person name="Lebreton F."/>
            <person name="Walker B."/>
            <person name="Young S.K."/>
            <person name="Zeng Q."/>
            <person name="Gargeya S."/>
            <person name="Fitzgerald M."/>
            <person name="Haas B."/>
            <person name="Abouelleil A."/>
            <person name="Alvarado L."/>
            <person name="Arachchi H.M."/>
            <person name="Berlin A.M."/>
            <person name="Chapman S.B."/>
            <person name="Dewar J."/>
            <person name="Goldberg J."/>
            <person name="Griggs A."/>
            <person name="Gujja S."/>
            <person name="Hansen M."/>
            <person name="Howarth C."/>
            <person name="Imamovic A."/>
            <person name="Larimer J."/>
            <person name="McCowan C."/>
            <person name="Murphy C."/>
            <person name="Neiman D."/>
            <person name="Pearson M."/>
            <person name="Priest M."/>
            <person name="Roberts A."/>
            <person name="Saif S."/>
            <person name="Shea T."/>
            <person name="Sisk P."/>
            <person name="Sykes S."/>
            <person name="Wortman J."/>
            <person name="Nusbaum C."/>
            <person name="Birren B."/>
        </authorList>
    </citation>
    <scope>NUCLEOTIDE SEQUENCE [LARGE SCALE GENOMIC DNA]</scope>
    <source>
        <strain evidence="2 3">ATCC BAA-351</strain>
    </source>
</reference>
<dbReference type="eggNOG" id="ENOG502ZDT6">
    <property type="taxonomic scope" value="Bacteria"/>
</dbReference>
<dbReference type="OrthoDB" id="2199746at2"/>